<evidence type="ECO:0000259" key="11">
    <source>
        <dbReference type="PROSITE" id="PS50851"/>
    </source>
</evidence>
<evidence type="ECO:0000256" key="3">
    <source>
        <dbReference type="ARBA" id="ARBA00021495"/>
    </source>
</evidence>
<proteinExistence type="predicted"/>
<evidence type="ECO:0000256" key="7">
    <source>
        <dbReference type="ARBA" id="ARBA00023012"/>
    </source>
</evidence>
<reference evidence="13 14" key="1">
    <citation type="submission" date="2020-05" db="EMBL/GenBank/DDBJ databases">
        <title>Erythrobacter mangrovi sp. nov., isolated from rhizosphere soil of mangrove plant (Kandelia candel).</title>
        <authorList>
            <person name="Ye Y.H."/>
        </authorList>
    </citation>
    <scope>NUCLEOTIDE SEQUENCE [LARGE SCALE GENOMIC DNA]</scope>
    <source>
        <strain evidence="13 14">EB310</strain>
    </source>
</reference>
<keyword evidence="5" id="KW-0808">Transferase</keyword>
<dbReference type="InterPro" id="IPR051315">
    <property type="entry name" value="Bact_Chemotaxis_CheA"/>
</dbReference>
<dbReference type="GO" id="GO:0006935">
    <property type="term" value="P:chemotaxis"/>
    <property type="evidence" value="ECO:0007669"/>
    <property type="project" value="InterPro"/>
</dbReference>
<dbReference type="Pfam" id="PF02518">
    <property type="entry name" value="HATPase_c"/>
    <property type="match status" value="1"/>
</dbReference>
<dbReference type="InterPro" id="IPR004105">
    <property type="entry name" value="CheA-like_dim"/>
</dbReference>
<dbReference type="InterPro" id="IPR036061">
    <property type="entry name" value="CheW-like_dom_sf"/>
</dbReference>
<evidence type="ECO:0000256" key="2">
    <source>
        <dbReference type="ARBA" id="ARBA00012438"/>
    </source>
</evidence>
<name>A0A7D3Y0S0_9SPHN</name>
<feature type="domain" description="CheW-like" evidence="11">
    <location>
        <begin position="418"/>
        <end position="556"/>
    </location>
</feature>
<comment type="function">
    <text evidence="8">Involved in the transmission of sensory signals from the chemoreceptors to the flagellar motors. CheA is autophosphorylated; it can transfer its phosphate group to either CheB or CheY.</text>
</comment>
<dbReference type="InterPro" id="IPR005467">
    <property type="entry name" value="His_kinase_dom"/>
</dbReference>
<dbReference type="AlphaFoldDB" id="A0A7D3Y0S0"/>
<dbReference type="InterPro" id="IPR036890">
    <property type="entry name" value="HATPase_C_sf"/>
</dbReference>
<dbReference type="InterPro" id="IPR008207">
    <property type="entry name" value="Sig_transdc_His_kin_Hpt_dom"/>
</dbReference>
<protein>
    <recommendedName>
        <fullName evidence="3">Chemotaxis protein CheA</fullName>
        <ecNumber evidence="2">2.7.13.3</ecNumber>
    </recommendedName>
</protein>
<evidence type="ECO:0000256" key="8">
    <source>
        <dbReference type="ARBA" id="ARBA00035100"/>
    </source>
</evidence>
<dbReference type="Gene3D" id="1.20.120.160">
    <property type="entry name" value="HPT domain"/>
    <property type="match status" value="1"/>
</dbReference>
<evidence type="ECO:0000259" key="10">
    <source>
        <dbReference type="PROSITE" id="PS50109"/>
    </source>
</evidence>
<feature type="modified residue" description="Phosphohistidine" evidence="9">
    <location>
        <position position="44"/>
    </location>
</feature>
<dbReference type="Pfam" id="PF01584">
    <property type="entry name" value="CheW"/>
    <property type="match status" value="1"/>
</dbReference>
<evidence type="ECO:0000313" key="13">
    <source>
        <dbReference type="EMBL" id="QKG72072.1"/>
    </source>
</evidence>
<dbReference type="PANTHER" id="PTHR43395">
    <property type="entry name" value="SENSOR HISTIDINE KINASE CHEA"/>
    <property type="match status" value="1"/>
</dbReference>
<dbReference type="PROSITE" id="PS50851">
    <property type="entry name" value="CHEW"/>
    <property type="match status" value="1"/>
</dbReference>
<gene>
    <name evidence="13" type="ORF">HQR01_12235</name>
</gene>
<comment type="catalytic activity">
    <reaction evidence="1">
        <text>ATP + protein L-histidine = ADP + protein N-phospho-L-histidine.</text>
        <dbReference type="EC" id="2.7.13.3"/>
    </reaction>
</comment>
<dbReference type="PROSITE" id="PS50894">
    <property type="entry name" value="HPT"/>
    <property type="match status" value="1"/>
</dbReference>
<dbReference type="Pfam" id="PF02895">
    <property type="entry name" value="H-kinase_dim"/>
    <property type="match status" value="1"/>
</dbReference>
<dbReference type="SMART" id="SM00387">
    <property type="entry name" value="HATPase_c"/>
    <property type="match status" value="1"/>
</dbReference>
<keyword evidence="4 9" id="KW-0597">Phosphoprotein</keyword>
<dbReference type="SMART" id="SM00260">
    <property type="entry name" value="CheW"/>
    <property type="match status" value="1"/>
</dbReference>
<dbReference type="SUPFAM" id="SSF55874">
    <property type="entry name" value="ATPase domain of HSP90 chaperone/DNA topoisomerase II/histidine kinase"/>
    <property type="match status" value="1"/>
</dbReference>
<accession>A0A7D3Y0S0</accession>
<feature type="domain" description="Histidine kinase" evidence="10">
    <location>
        <begin position="165"/>
        <end position="416"/>
    </location>
</feature>
<feature type="domain" description="HPt" evidence="12">
    <location>
        <begin position="1"/>
        <end position="101"/>
    </location>
</feature>
<dbReference type="PRINTS" id="PR00344">
    <property type="entry name" value="BCTRLSENSOR"/>
</dbReference>
<evidence type="ECO:0000256" key="4">
    <source>
        <dbReference type="ARBA" id="ARBA00022553"/>
    </source>
</evidence>
<dbReference type="FunFam" id="3.30.565.10:FF:000016">
    <property type="entry name" value="Chemotaxis protein CheA, putative"/>
    <property type="match status" value="1"/>
</dbReference>
<dbReference type="SUPFAM" id="SSF50341">
    <property type="entry name" value="CheW-like"/>
    <property type="match status" value="1"/>
</dbReference>
<dbReference type="KEGG" id="emv:HQR01_12235"/>
<dbReference type="GO" id="GO:0005737">
    <property type="term" value="C:cytoplasm"/>
    <property type="evidence" value="ECO:0007669"/>
    <property type="project" value="InterPro"/>
</dbReference>
<dbReference type="Gene3D" id="3.30.565.10">
    <property type="entry name" value="Histidine kinase-like ATPase, C-terminal domain"/>
    <property type="match status" value="1"/>
</dbReference>
<keyword evidence="7" id="KW-0902">Two-component regulatory system</keyword>
<dbReference type="PROSITE" id="PS50109">
    <property type="entry name" value="HIS_KIN"/>
    <property type="match status" value="1"/>
</dbReference>
<dbReference type="InterPro" id="IPR003594">
    <property type="entry name" value="HATPase_dom"/>
</dbReference>
<evidence type="ECO:0000259" key="12">
    <source>
        <dbReference type="PROSITE" id="PS50894"/>
    </source>
</evidence>
<keyword evidence="6" id="KW-0418">Kinase</keyword>
<evidence type="ECO:0000313" key="14">
    <source>
        <dbReference type="Proteomes" id="UP000504693"/>
    </source>
</evidence>
<dbReference type="Proteomes" id="UP000504693">
    <property type="component" value="Chromosome"/>
</dbReference>
<dbReference type="PANTHER" id="PTHR43395:SF1">
    <property type="entry name" value="CHEMOTAXIS PROTEIN CHEA"/>
    <property type="match status" value="1"/>
</dbReference>
<keyword evidence="14" id="KW-1185">Reference proteome</keyword>
<dbReference type="GO" id="GO:0000155">
    <property type="term" value="F:phosphorelay sensor kinase activity"/>
    <property type="evidence" value="ECO:0007669"/>
    <property type="project" value="InterPro"/>
</dbReference>
<dbReference type="RefSeq" id="WP_173215131.1">
    <property type="nucleotide sequence ID" value="NZ_CP053921.1"/>
</dbReference>
<evidence type="ECO:0000256" key="6">
    <source>
        <dbReference type="ARBA" id="ARBA00022777"/>
    </source>
</evidence>
<sequence>MDDLLADFVAETREMLEASGGEIVAWENDPSDRSRLDTIFRFVHTVKGNCGFFDFPRLEKLSHAAEDALAECRAGRREADRALVSAVLAIIDRIRDMTDAIEAGEEFAEGGDEVLIAALQPSEEIELGGATVIEETGAATPAMAANDDLEAEKNADGAQKAPRAGVQRSIRLPVDLLDEVMKGVSDMVLARNDLARRLREVGEQPTIDGPFERLSAILADVRDSITRMRMQRLEHLFSSLPRLVRDLSNELGKQVMVDFEGGEVELDREMIEMVRDPLTHIIRNAIDHGIEGPGERLKKGKREIGLLRFAARQSGNQISIVISDDGRGIDCDRLAAKAVAAGLYSQAEVEQMSERRKQHLIFEPGLSTAEKVSSVSGRGVGMDVVRANIERVGGSIDLVSKPGEGTSFHLKLPLTLSIIAALTVGSGGQRYAIPRSYVEEIVFGSSSNVEFAEAGERRLVTFRDKRVPCLSLGDILGTESNEDVIWEEKTLVLVRLASDDVFALAVDRVYDHEDVVVKPIAPAVMDTRLYAGTTLLDDGRPMMLLDMPSIAVLRSLVSEARSNSQVIDEERTVTRRKAAQVMLFLGLDGRCRAARLEMVRRIDTVSRDAIDIDGNRIQAVIDGSIFSLVGLEYGDLPDDKCRLLRLSDGENEVVYAVSEVLDATEITSEIVPLLDDPSIEGVTLIEGRPIPVIDGHALFARHCAAKRDEHPLSCRIPASSDWARTILEPLIEAAGYRVISDESEEADVAIVLAEQEDLPAGTARNTIRLCQDPEDAAAGQDAIYRYDRDGLLAALKQVRQERTA</sequence>
<dbReference type="Pfam" id="PF01627">
    <property type="entry name" value="Hpt"/>
    <property type="match status" value="1"/>
</dbReference>
<dbReference type="Gene3D" id="2.30.30.40">
    <property type="entry name" value="SH3 Domains"/>
    <property type="match status" value="1"/>
</dbReference>
<evidence type="ECO:0000256" key="1">
    <source>
        <dbReference type="ARBA" id="ARBA00000085"/>
    </source>
</evidence>
<evidence type="ECO:0000256" key="9">
    <source>
        <dbReference type="PROSITE-ProRule" id="PRU00110"/>
    </source>
</evidence>
<dbReference type="InterPro" id="IPR004358">
    <property type="entry name" value="Sig_transdc_His_kin-like_C"/>
</dbReference>
<dbReference type="SUPFAM" id="SSF47226">
    <property type="entry name" value="Histidine-containing phosphotransfer domain, HPT domain"/>
    <property type="match status" value="1"/>
</dbReference>
<dbReference type="SMART" id="SM01231">
    <property type="entry name" value="H-kinase_dim"/>
    <property type="match status" value="1"/>
</dbReference>
<dbReference type="EMBL" id="CP053921">
    <property type="protein sequence ID" value="QKG72072.1"/>
    <property type="molecule type" value="Genomic_DNA"/>
</dbReference>
<evidence type="ECO:0000256" key="5">
    <source>
        <dbReference type="ARBA" id="ARBA00022679"/>
    </source>
</evidence>
<organism evidence="13 14">
    <name type="scientific">Erythrobacter mangrovi</name>
    <dbReference type="NCBI Taxonomy" id="2739433"/>
    <lineage>
        <taxon>Bacteria</taxon>
        <taxon>Pseudomonadati</taxon>
        <taxon>Pseudomonadota</taxon>
        <taxon>Alphaproteobacteria</taxon>
        <taxon>Sphingomonadales</taxon>
        <taxon>Erythrobacteraceae</taxon>
        <taxon>Erythrobacter/Porphyrobacter group</taxon>
        <taxon>Erythrobacter</taxon>
    </lineage>
</organism>
<dbReference type="InterPro" id="IPR036641">
    <property type="entry name" value="HPT_dom_sf"/>
</dbReference>
<dbReference type="EC" id="2.7.13.3" evidence="2"/>
<dbReference type="InterPro" id="IPR002545">
    <property type="entry name" value="CheW-lke_dom"/>
</dbReference>
<dbReference type="SMART" id="SM00073">
    <property type="entry name" value="HPT"/>
    <property type="match status" value="1"/>
</dbReference>
<dbReference type="CDD" id="cd00088">
    <property type="entry name" value="HPT"/>
    <property type="match status" value="1"/>
</dbReference>